<protein>
    <submittedName>
        <fullName evidence="2">Sulfurtransferase</fullName>
    </submittedName>
</protein>
<dbReference type="InterPro" id="IPR050229">
    <property type="entry name" value="GlpE_sulfurtransferase"/>
</dbReference>
<dbReference type="PANTHER" id="PTHR43031">
    <property type="entry name" value="FAD-DEPENDENT OXIDOREDUCTASE"/>
    <property type="match status" value="1"/>
</dbReference>
<feature type="domain" description="Rhodanese" evidence="1">
    <location>
        <begin position="16"/>
        <end position="104"/>
    </location>
</feature>
<dbReference type="Pfam" id="PF00581">
    <property type="entry name" value="Rhodanese"/>
    <property type="match status" value="1"/>
</dbReference>
<dbReference type="PANTHER" id="PTHR43031:SF17">
    <property type="entry name" value="SULFURTRANSFERASE YTWF-RELATED"/>
    <property type="match status" value="1"/>
</dbReference>
<accession>A0A858Q9I1</accession>
<dbReference type="PROSITE" id="PS50206">
    <property type="entry name" value="RHODANESE_3"/>
    <property type="match status" value="1"/>
</dbReference>
<sequence>MRQLDANRVERLLKSAEPKPLLLDVREPNEFAYCRIEGSLHIPMGEIASRLNELDPDREIVVVCHHGMRSFQVAQFLETQGFERIINLSGGIDAWAREVDPGMPRY</sequence>
<name>A0A858Q9I1_9GAMM</name>
<dbReference type="GO" id="GO:0016740">
    <property type="term" value="F:transferase activity"/>
    <property type="evidence" value="ECO:0007669"/>
    <property type="project" value="UniProtKB-KW"/>
</dbReference>
<dbReference type="KEGG" id="metu:GNH96_10415"/>
<evidence type="ECO:0000259" key="1">
    <source>
        <dbReference type="PROSITE" id="PS50206"/>
    </source>
</evidence>
<organism evidence="2 3">
    <name type="scientific">Methylococcus geothermalis</name>
    <dbReference type="NCBI Taxonomy" id="2681310"/>
    <lineage>
        <taxon>Bacteria</taxon>
        <taxon>Pseudomonadati</taxon>
        <taxon>Pseudomonadota</taxon>
        <taxon>Gammaproteobacteria</taxon>
        <taxon>Methylococcales</taxon>
        <taxon>Methylococcaceae</taxon>
        <taxon>Methylococcus</taxon>
    </lineage>
</organism>
<dbReference type="SMART" id="SM00450">
    <property type="entry name" value="RHOD"/>
    <property type="match status" value="1"/>
</dbReference>
<keyword evidence="2" id="KW-0808">Transferase</keyword>
<gene>
    <name evidence="2" type="ORF">GNH96_10415</name>
</gene>
<dbReference type="InterPro" id="IPR001763">
    <property type="entry name" value="Rhodanese-like_dom"/>
</dbReference>
<proteinExistence type="predicted"/>
<dbReference type="RefSeq" id="WP_169603619.1">
    <property type="nucleotide sequence ID" value="NZ_CP046565.1"/>
</dbReference>
<dbReference type="AlphaFoldDB" id="A0A858Q9I1"/>
<evidence type="ECO:0000313" key="3">
    <source>
        <dbReference type="Proteomes" id="UP000503004"/>
    </source>
</evidence>
<dbReference type="Gene3D" id="3.40.250.10">
    <property type="entry name" value="Rhodanese-like domain"/>
    <property type="match status" value="1"/>
</dbReference>
<dbReference type="Proteomes" id="UP000503004">
    <property type="component" value="Chromosome"/>
</dbReference>
<dbReference type="EMBL" id="CP046565">
    <property type="protein sequence ID" value="QJD30346.1"/>
    <property type="molecule type" value="Genomic_DNA"/>
</dbReference>
<evidence type="ECO:0000313" key="2">
    <source>
        <dbReference type="EMBL" id="QJD30346.1"/>
    </source>
</evidence>
<dbReference type="SUPFAM" id="SSF52821">
    <property type="entry name" value="Rhodanese/Cell cycle control phosphatase"/>
    <property type="match status" value="1"/>
</dbReference>
<dbReference type="InterPro" id="IPR036873">
    <property type="entry name" value="Rhodanese-like_dom_sf"/>
</dbReference>
<reference evidence="3" key="1">
    <citation type="submission" date="2019-12" db="EMBL/GenBank/DDBJ databases">
        <authorList>
            <person name="Awala S.I."/>
            <person name="Rhee S.K."/>
        </authorList>
    </citation>
    <scope>NUCLEOTIDE SEQUENCE [LARGE SCALE GENOMIC DNA]</scope>
    <source>
        <strain evidence="3">IM1</strain>
    </source>
</reference>
<keyword evidence="3" id="KW-1185">Reference proteome</keyword>